<dbReference type="Gene3D" id="1.20.1250.20">
    <property type="entry name" value="MFS general substrate transporter like domains"/>
    <property type="match status" value="2"/>
</dbReference>
<evidence type="ECO:0000313" key="8">
    <source>
        <dbReference type="EMBL" id="KAK4038527.1"/>
    </source>
</evidence>
<dbReference type="GO" id="GO:0016020">
    <property type="term" value="C:membrane"/>
    <property type="evidence" value="ECO:0007669"/>
    <property type="project" value="UniProtKB-SubCell"/>
</dbReference>
<dbReference type="Pfam" id="PF07690">
    <property type="entry name" value="MFS_1"/>
    <property type="match status" value="1"/>
</dbReference>
<evidence type="ECO:0000256" key="3">
    <source>
        <dbReference type="ARBA" id="ARBA00022692"/>
    </source>
</evidence>
<proteinExistence type="predicted"/>
<feature type="transmembrane region" description="Helical" evidence="6">
    <location>
        <begin position="384"/>
        <end position="405"/>
    </location>
</feature>
<comment type="subcellular location">
    <subcellularLocation>
        <location evidence="1">Membrane</location>
        <topology evidence="1">Multi-pass membrane protein</topology>
    </subcellularLocation>
</comment>
<dbReference type="PANTHER" id="PTHR43791">
    <property type="entry name" value="PERMEASE-RELATED"/>
    <property type="match status" value="1"/>
</dbReference>
<protein>
    <submittedName>
        <fullName evidence="8">Major facilitator superfamily domain-containing protein</fullName>
    </submittedName>
</protein>
<dbReference type="PROSITE" id="PS50850">
    <property type="entry name" value="MFS"/>
    <property type="match status" value="1"/>
</dbReference>
<accession>A0AAN6SQ70</accession>
<dbReference type="InterPro" id="IPR036259">
    <property type="entry name" value="MFS_trans_sf"/>
</dbReference>
<feature type="transmembrane region" description="Helical" evidence="6">
    <location>
        <begin position="53"/>
        <end position="76"/>
    </location>
</feature>
<feature type="transmembrane region" description="Helical" evidence="6">
    <location>
        <begin position="122"/>
        <end position="140"/>
    </location>
</feature>
<feature type="transmembrane region" description="Helical" evidence="6">
    <location>
        <begin position="96"/>
        <end position="115"/>
    </location>
</feature>
<feature type="transmembrane region" description="Helical" evidence="6">
    <location>
        <begin position="330"/>
        <end position="348"/>
    </location>
</feature>
<feature type="transmembrane region" description="Helical" evidence="6">
    <location>
        <begin position="181"/>
        <end position="203"/>
    </location>
</feature>
<evidence type="ECO:0000256" key="5">
    <source>
        <dbReference type="ARBA" id="ARBA00023136"/>
    </source>
</evidence>
<evidence type="ECO:0000256" key="4">
    <source>
        <dbReference type="ARBA" id="ARBA00022989"/>
    </source>
</evidence>
<keyword evidence="4 6" id="KW-1133">Transmembrane helix</keyword>
<evidence type="ECO:0000256" key="6">
    <source>
        <dbReference type="SAM" id="Phobius"/>
    </source>
</evidence>
<feature type="transmembrane region" description="Helical" evidence="6">
    <location>
        <begin position="215"/>
        <end position="235"/>
    </location>
</feature>
<dbReference type="InterPro" id="IPR020846">
    <property type="entry name" value="MFS_dom"/>
</dbReference>
<evidence type="ECO:0000313" key="9">
    <source>
        <dbReference type="Proteomes" id="UP001303115"/>
    </source>
</evidence>
<keyword evidence="3 6" id="KW-0812">Transmembrane</keyword>
<keyword evidence="5 6" id="KW-0472">Membrane</keyword>
<name>A0AAN6SQ70_9PEZI</name>
<dbReference type="EMBL" id="MU854426">
    <property type="protein sequence ID" value="KAK4038527.1"/>
    <property type="molecule type" value="Genomic_DNA"/>
</dbReference>
<feature type="transmembrane region" description="Helical" evidence="6">
    <location>
        <begin position="417"/>
        <end position="436"/>
    </location>
</feature>
<dbReference type="GO" id="GO:0022857">
    <property type="term" value="F:transmembrane transporter activity"/>
    <property type="evidence" value="ECO:0007669"/>
    <property type="project" value="InterPro"/>
</dbReference>
<dbReference type="SUPFAM" id="SSF103473">
    <property type="entry name" value="MFS general substrate transporter"/>
    <property type="match status" value="1"/>
</dbReference>
<gene>
    <name evidence="8" type="ORF">C8A01DRAFT_37507</name>
</gene>
<sequence length="509" mass="55916">MSPHDVESSHDKALHAQVEDMKDAGDELVGTHYTPASEAERALDRRINWKLDLTVLLVLAVSFILCGIDKTNVGFVATSSFVEDANLHPDDIPNSLSLFSATYVPLQPVSALIARRVGPHRWLAFQLLFWGALCMAHAAIRSTATLVALRLLLGAAEAGFTQTAFYYMSLMYPKFSLGLRMGLFSGMYSVAGAFAGLLAYGLLHIESPRVHGWQVVFIFEGGLTVLVAVVAWLVLPADVGTARFLDETERVHAVARMERDLAGAQETTGGFGQQDDNSITMRDILDVLKDWKKMLTIVFNILAVLPVTAFTTFLPLIVEGMGYSGVTATLMSVPPFVAGTVGLILIVFSSDHFRERSLHTVFGMLLGLIGCAVMAASSDPTLRYVFSHVCLSGVLASGPLVAVWLAGNTPWKTSRSFVLGLNGYSNLAGVIAGQLFKKAYAPSYSYPLTVTMILIAVGMVGFLFVRGMYMLENKRRRNIRQTWMPQDFIDERNTAERRGDQRYTWVYGY</sequence>
<feature type="transmembrane region" description="Helical" evidence="6">
    <location>
        <begin position="360"/>
        <end position="378"/>
    </location>
</feature>
<feature type="transmembrane region" description="Helical" evidence="6">
    <location>
        <begin position="146"/>
        <end position="169"/>
    </location>
</feature>
<dbReference type="PANTHER" id="PTHR43791:SF21">
    <property type="entry name" value="MAJOR FACILITATOR SUPERFAMILY (MFS) PROFILE DOMAIN-CONTAINING PROTEIN"/>
    <property type="match status" value="1"/>
</dbReference>
<feature type="transmembrane region" description="Helical" evidence="6">
    <location>
        <begin position="448"/>
        <end position="471"/>
    </location>
</feature>
<keyword evidence="2" id="KW-0813">Transport</keyword>
<dbReference type="AlphaFoldDB" id="A0AAN6SQ70"/>
<feature type="domain" description="Major facilitator superfamily (MFS) profile" evidence="7">
    <location>
        <begin position="55"/>
        <end position="473"/>
    </location>
</feature>
<evidence type="ECO:0000256" key="2">
    <source>
        <dbReference type="ARBA" id="ARBA00022448"/>
    </source>
</evidence>
<keyword evidence="9" id="KW-1185">Reference proteome</keyword>
<feature type="transmembrane region" description="Helical" evidence="6">
    <location>
        <begin position="297"/>
        <end position="318"/>
    </location>
</feature>
<dbReference type="Proteomes" id="UP001303115">
    <property type="component" value="Unassembled WGS sequence"/>
</dbReference>
<evidence type="ECO:0000256" key="1">
    <source>
        <dbReference type="ARBA" id="ARBA00004141"/>
    </source>
</evidence>
<reference evidence="9" key="1">
    <citation type="journal article" date="2023" name="Mol. Phylogenet. Evol.">
        <title>Genome-scale phylogeny and comparative genomics of the fungal order Sordariales.</title>
        <authorList>
            <person name="Hensen N."/>
            <person name="Bonometti L."/>
            <person name="Westerberg I."/>
            <person name="Brannstrom I.O."/>
            <person name="Guillou S."/>
            <person name="Cros-Aarteil S."/>
            <person name="Calhoun S."/>
            <person name="Haridas S."/>
            <person name="Kuo A."/>
            <person name="Mondo S."/>
            <person name="Pangilinan J."/>
            <person name="Riley R."/>
            <person name="LaButti K."/>
            <person name="Andreopoulos B."/>
            <person name="Lipzen A."/>
            <person name="Chen C."/>
            <person name="Yan M."/>
            <person name="Daum C."/>
            <person name="Ng V."/>
            <person name="Clum A."/>
            <person name="Steindorff A."/>
            <person name="Ohm R.A."/>
            <person name="Martin F."/>
            <person name="Silar P."/>
            <person name="Natvig D.O."/>
            <person name="Lalanne C."/>
            <person name="Gautier V."/>
            <person name="Ament-Velasquez S.L."/>
            <person name="Kruys A."/>
            <person name="Hutchinson M.I."/>
            <person name="Powell A.J."/>
            <person name="Barry K."/>
            <person name="Miller A.N."/>
            <person name="Grigoriev I.V."/>
            <person name="Debuchy R."/>
            <person name="Gladieux P."/>
            <person name="Hiltunen Thoren M."/>
            <person name="Johannesson H."/>
        </authorList>
    </citation>
    <scope>NUCLEOTIDE SEQUENCE [LARGE SCALE GENOMIC DNA]</scope>
    <source>
        <strain evidence="9">CBS 284.82</strain>
    </source>
</reference>
<dbReference type="InterPro" id="IPR011701">
    <property type="entry name" value="MFS"/>
</dbReference>
<evidence type="ECO:0000259" key="7">
    <source>
        <dbReference type="PROSITE" id="PS50850"/>
    </source>
</evidence>
<comment type="caution">
    <text evidence="8">The sequence shown here is derived from an EMBL/GenBank/DDBJ whole genome shotgun (WGS) entry which is preliminary data.</text>
</comment>
<organism evidence="8 9">
    <name type="scientific">Parachaetomium inaequale</name>
    <dbReference type="NCBI Taxonomy" id="2588326"/>
    <lineage>
        <taxon>Eukaryota</taxon>
        <taxon>Fungi</taxon>
        <taxon>Dikarya</taxon>
        <taxon>Ascomycota</taxon>
        <taxon>Pezizomycotina</taxon>
        <taxon>Sordariomycetes</taxon>
        <taxon>Sordariomycetidae</taxon>
        <taxon>Sordariales</taxon>
        <taxon>Chaetomiaceae</taxon>
        <taxon>Parachaetomium</taxon>
    </lineage>
</organism>